<dbReference type="GO" id="GO:0003723">
    <property type="term" value="F:RNA binding"/>
    <property type="evidence" value="ECO:0007669"/>
    <property type="project" value="InterPro"/>
</dbReference>
<evidence type="ECO:0000313" key="5">
    <source>
        <dbReference type="RefSeq" id="XP_018860754.2"/>
    </source>
</evidence>
<name>A0A2I4HX78_JUGRE</name>
<dbReference type="NCBIfam" id="TIGR00756">
    <property type="entry name" value="PPR"/>
    <property type="match status" value="8"/>
</dbReference>
<dbReference type="FunFam" id="1.25.40.10:FF:000436">
    <property type="entry name" value="Pentatricopeptide repeat-containing protein At5g39350 family"/>
    <property type="match status" value="1"/>
</dbReference>
<dbReference type="PANTHER" id="PTHR47926:SF522">
    <property type="entry name" value="TETRATRICOPEPTIDE REPEAT-LIKE SUPERFAMILY PROTEIN"/>
    <property type="match status" value="1"/>
</dbReference>
<dbReference type="FunFam" id="1.25.40.10:FF:000031">
    <property type="entry name" value="Pentatricopeptide repeat-containing protein mitochondrial"/>
    <property type="match status" value="1"/>
</dbReference>
<dbReference type="InterPro" id="IPR002885">
    <property type="entry name" value="PPR_rpt"/>
</dbReference>
<dbReference type="PROSITE" id="PS51375">
    <property type="entry name" value="PPR"/>
    <property type="match status" value="8"/>
</dbReference>
<comment type="similarity">
    <text evidence="1">Belongs to the PPR family. PCMP-H subfamily.</text>
</comment>
<dbReference type="KEGG" id="jre:109022332"/>
<dbReference type="PANTHER" id="PTHR47926">
    <property type="entry name" value="PENTATRICOPEPTIDE REPEAT-CONTAINING PROTEIN"/>
    <property type="match status" value="1"/>
</dbReference>
<dbReference type="InterPro" id="IPR011990">
    <property type="entry name" value="TPR-like_helical_dom_sf"/>
</dbReference>
<dbReference type="Pfam" id="PF13812">
    <property type="entry name" value="PPR_3"/>
    <property type="match status" value="2"/>
</dbReference>
<evidence type="ECO:0000313" key="4">
    <source>
        <dbReference type="Proteomes" id="UP000235220"/>
    </source>
</evidence>
<dbReference type="Pfam" id="PF14432">
    <property type="entry name" value="DYW_deaminase"/>
    <property type="match status" value="1"/>
</dbReference>
<feature type="compositionally biased region" description="Low complexity" evidence="3">
    <location>
        <begin position="1"/>
        <end position="39"/>
    </location>
</feature>
<dbReference type="GeneID" id="109022332"/>
<dbReference type="Gramene" id="Jr02_12290_p1">
    <property type="protein sequence ID" value="cds.Jr02_12290_p1"/>
    <property type="gene ID" value="Jr02_12290"/>
</dbReference>
<evidence type="ECO:0000256" key="2">
    <source>
        <dbReference type="ARBA" id="ARBA00022737"/>
    </source>
</evidence>
<dbReference type="FunFam" id="1.25.40.10:FF:000366">
    <property type="entry name" value="Pentatricopeptide (PPR) repeat-containing protein"/>
    <property type="match status" value="1"/>
</dbReference>
<dbReference type="GO" id="GO:0009451">
    <property type="term" value="P:RNA modification"/>
    <property type="evidence" value="ECO:0007669"/>
    <property type="project" value="InterPro"/>
</dbReference>
<dbReference type="Pfam" id="PF13041">
    <property type="entry name" value="PPR_2"/>
    <property type="match status" value="4"/>
</dbReference>
<evidence type="ECO:0000256" key="3">
    <source>
        <dbReference type="SAM" id="MobiDB-lite"/>
    </source>
</evidence>
<protein>
    <submittedName>
        <fullName evidence="5">Pentatricopeptide repeat-containing protein At3g49170, chloroplastic</fullName>
    </submittedName>
</protein>
<proteinExistence type="inferred from homology"/>
<organism evidence="4 5">
    <name type="scientific">Juglans regia</name>
    <name type="common">English walnut</name>
    <dbReference type="NCBI Taxonomy" id="51240"/>
    <lineage>
        <taxon>Eukaryota</taxon>
        <taxon>Viridiplantae</taxon>
        <taxon>Streptophyta</taxon>
        <taxon>Embryophyta</taxon>
        <taxon>Tracheophyta</taxon>
        <taxon>Spermatophyta</taxon>
        <taxon>Magnoliopsida</taxon>
        <taxon>eudicotyledons</taxon>
        <taxon>Gunneridae</taxon>
        <taxon>Pentapetalae</taxon>
        <taxon>rosids</taxon>
        <taxon>fabids</taxon>
        <taxon>Fagales</taxon>
        <taxon>Juglandaceae</taxon>
        <taxon>Juglans</taxon>
    </lineage>
</organism>
<keyword evidence="4" id="KW-1185">Reference proteome</keyword>
<gene>
    <name evidence="5" type="primary">LOC109022332</name>
</gene>
<keyword evidence="2" id="KW-0677">Repeat</keyword>
<dbReference type="FunFam" id="1.25.40.10:FF:001086">
    <property type="entry name" value="Pentatricopeptide repeat-containing protein At4g33170"/>
    <property type="match status" value="1"/>
</dbReference>
<dbReference type="FunFam" id="1.25.40.10:FF:001957">
    <property type="entry name" value="Uncharacterized protein"/>
    <property type="match status" value="1"/>
</dbReference>
<dbReference type="InterPro" id="IPR032867">
    <property type="entry name" value="DYW_dom"/>
</dbReference>
<reference evidence="5" key="1">
    <citation type="submission" date="2025-08" db="UniProtKB">
        <authorList>
            <consortium name="RefSeq"/>
        </authorList>
    </citation>
    <scope>IDENTIFICATION</scope>
    <source>
        <tissue evidence="5">Leaves</tissue>
    </source>
</reference>
<dbReference type="Pfam" id="PF01535">
    <property type="entry name" value="PPR"/>
    <property type="match status" value="1"/>
</dbReference>
<dbReference type="Gene3D" id="1.25.40.10">
    <property type="entry name" value="Tetratricopeptide repeat domain"/>
    <property type="match status" value="5"/>
</dbReference>
<dbReference type="RefSeq" id="XP_018860754.2">
    <property type="nucleotide sequence ID" value="XM_019005209.2"/>
</dbReference>
<dbReference type="GO" id="GO:0008270">
    <property type="term" value="F:zinc ion binding"/>
    <property type="evidence" value="ECO:0007669"/>
    <property type="project" value="InterPro"/>
</dbReference>
<dbReference type="OrthoDB" id="733157at2759"/>
<accession>A0A2I4HX78</accession>
<dbReference type="InterPro" id="IPR046848">
    <property type="entry name" value="E_motif"/>
</dbReference>
<feature type="region of interest" description="Disordered" evidence="3">
    <location>
        <begin position="1"/>
        <end position="40"/>
    </location>
</feature>
<evidence type="ECO:0000256" key="1">
    <source>
        <dbReference type="ARBA" id="ARBA00006643"/>
    </source>
</evidence>
<sequence>MLALSFPSPSKLPSASPKPSNPSSGRNLPSSKPSSPTPTFEVLNHRLTHHHNVGHLHEAISTLDVMVRKGVHPDLTTYAVLLKSCIRSRNFQLGKLVHNRFTQSQLEPNSVIFNSLISLYSKCGDWAKAKAIFDSVGDKKDLVSWSAMVSCFANNDMEFEAIGTFLEMLENGFHPNEYCFAAAIRACSTVDTILIGKMIFGFVIKSGYFESDVCVGCALIDMFVKGSGDVELAYKVFEKMPEKNTVTWTLMITRFMQLGCAREAIDLFLDMILSGNVPDQFTLSGVLSACAELELLSLGQQLHSWVTRVGMPLDACVGCCLVDMYAKCASVDDSTKVFNRMVDHNVMSWTAIITGYVQSGECDKEAVELFCEMITSHVLPNHFTFSSVLKACANLSDPRMGEQVYTHAVKLGLASVNCVGNSLISLYARSGMMEDARKAFDMLFEKNMISYNTIVDGYTKNLNSEKAFELYHEIVDTGIGASAFTYASLLSGAASIVAISKGEQIHATVLKSGFESNQCICNALISMYSRCGNIEAAFQVFNYMGDRNVISWTSIITGFAKHGFASRAMDMFHKMLEVGVRPNEVTYIAVLSACSHARLISEGWKLFNSMHKEYGIVPRMGHYACMVDLLGRSGSLLEAFEFVNSMPFKADALVWRTFLGACRVHGNKELGKHAAKMILEQDPHDPAAYILLSNLYASSGQWEDVAIIRKTMKERNLIKEAGCSWIEVGNRAHMFHVGDTSHPLAREIYSELNQLALKIKELGYVPDTDFVLHDVEDELKEQYLFQHSEKIAVAFGLISMSKSKPIRVFKNLRVCGDCHAAIKFISLATGREIVVRDSNRFHHFKDGSCSCSDYW</sequence>
<dbReference type="AlphaFoldDB" id="A0A2I4HX78"/>
<dbReference type="FunCoup" id="A0A2I4HX78">
    <property type="interactions" value="60"/>
</dbReference>
<dbReference type="InterPro" id="IPR046960">
    <property type="entry name" value="PPR_At4g14850-like_plant"/>
</dbReference>
<dbReference type="Proteomes" id="UP000235220">
    <property type="component" value="Chromosome 2"/>
</dbReference>
<dbReference type="STRING" id="51240.A0A2I4HX78"/>
<dbReference type="Pfam" id="PF20431">
    <property type="entry name" value="E_motif"/>
    <property type="match status" value="1"/>
</dbReference>